<dbReference type="EMBL" id="QGKV02001507">
    <property type="protein sequence ID" value="KAF3527892.1"/>
    <property type="molecule type" value="Genomic_DNA"/>
</dbReference>
<dbReference type="Proteomes" id="UP000266723">
    <property type="component" value="Unassembled WGS sequence"/>
</dbReference>
<evidence type="ECO:0000313" key="1">
    <source>
        <dbReference type="EMBL" id="KAF2587170.1"/>
    </source>
</evidence>
<keyword evidence="3" id="KW-1185">Reference proteome</keyword>
<reference evidence="1" key="1">
    <citation type="submission" date="2019-12" db="EMBL/GenBank/DDBJ databases">
        <title>Genome sequencing and annotation of Brassica cretica.</title>
        <authorList>
            <person name="Studholme D.J."/>
            <person name="Sarris P.F."/>
        </authorList>
    </citation>
    <scope>NUCLEOTIDE SEQUENCE</scope>
    <source>
        <strain evidence="1">PFS-102/07</strain>
        <tissue evidence="1">Leaf</tissue>
    </source>
</reference>
<gene>
    <name evidence="2" type="ORF">DY000_02037151</name>
    <name evidence="1" type="ORF">F2Q70_00034422</name>
</gene>
<evidence type="ECO:0000313" key="3">
    <source>
        <dbReference type="Proteomes" id="UP000266723"/>
    </source>
</evidence>
<accession>A0A3N6PYR8</accession>
<proteinExistence type="predicted"/>
<protein>
    <submittedName>
        <fullName evidence="1">Uncharacterized protein</fullName>
    </submittedName>
</protein>
<reference evidence="2 3" key="3">
    <citation type="journal article" date="2020" name="BMC Genomics">
        <title>Intraspecific diversification of the crop wild relative Brassica cretica Lam. using demographic model selection.</title>
        <authorList>
            <person name="Kioukis A."/>
            <person name="Michalopoulou V.A."/>
            <person name="Briers L."/>
            <person name="Pirintsos S."/>
            <person name="Studholme D.J."/>
            <person name="Pavlidis P."/>
            <person name="Sarris P.F."/>
        </authorList>
    </citation>
    <scope>NUCLEOTIDE SEQUENCE [LARGE SCALE GENOMIC DNA]</scope>
    <source>
        <strain evidence="3">cv. PFS-1207/04</strain>
        <strain evidence="2">PFS-1207/04</strain>
    </source>
</reference>
<evidence type="ECO:0000313" key="2">
    <source>
        <dbReference type="EMBL" id="KAF3527892.1"/>
    </source>
</evidence>
<name>A0A3N6PYR8_BRACR</name>
<sequence length="78" mass="8484">MPSQPLSTAAFMAVHCTSSKWIPSLRTASSSAVNATDILALQEDFDRLIGVRNIRPMQGQLEILIQPRYALSGSIVVL</sequence>
<comment type="caution">
    <text evidence="1">The sequence shown here is derived from an EMBL/GenBank/DDBJ whole genome shotgun (WGS) entry which is preliminary data.</text>
</comment>
<reference evidence="2" key="2">
    <citation type="submission" date="2019-12" db="EMBL/GenBank/DDBJ databases">
        <authorList>
            <person name="Studholme D.J."/>
            <person name="Sarris P."/>
        </authorList>
    </citation>
    <scope>NUCLEOTIDE SEQUENCE</scope>
    <source>
        <strain evidence="2">PFS-1207/04</strain>
        <tissue evidence="2">Leaf</tissue>
    </source>
</reference>
<dbReference type="EMBL" id="QGKY02000246">
    <property type="protein sequence ID" value="KAF2587170.1"/>
    <property type="molecule type" value="Genomic_DNA"/>
</dbReference>
<dbReference type="AlphaFoldDB" id="A0A3N6PYR8"/>
<organism evidence="1">
    <name type="scientific">Brassica cretica</name>
    <name type="common">Mustard</name>
    <dbReference type="NCBI Taxonomy" id="69181"/>
    <lineage>
        <taxon>Eukaryota</taxon>
        <taxon>Viridiplantae</taxon>
        <taxon>Streptophyta</taxon>
        <taxon>Embryophyta</taxon>
        <taxon>Tracheophyta</taxon>
        <taxon>Spermatophyta</taxon>
        <taxon>Magnoliopsida</taxon>
        <taxon>eudicotyledons</taxon>
        <taxon>Gunneridae</taxon>
        <taxon>Pentapetalae</taxon>
        <taxon>rosids</taxon>
        <taxon>malvids</taxon>
        <taxon>Brassicales</taxon>
        <taxon>Brassicaceae</taxon>
        <taxon>Brassiceae</taxon>
        <taxon>Brassica</taxon>
    </lineage>
</organism>